<name>A0A5B7J8H7_PORTR</name>
<comment type="caution">
    <text evidence="2">The sequence shown here is derived from an EMBL/GenBank/DDBJ whole genome shotgun (WGS) entry which is preliminary data.</text>
</comment>
<feature type="compositionally biased region" description="Low complexity" evidence="1">
    <location>
        <begin position="111"/>
        <end position="137"/>
    </location>
</feature>
<protein>
    <submittedName>
        <fullName evidence="2">Uncharacterized protein</fullName>
    </submittedName>
</protein>
<feature type="compositionally biased region" description="Polar residues" evidence="1">
    <location>
        <begin position="26"/>
        <end position="35"/>
    </location>
</feature>
<feature type="region of interest" description="Disordered" evidence="1">
    <location>
        <begin position="107"/>
        <end position="137"/>
    </location>
</feature>
<gene>
    <name evidence="2" type="ORF">E2C01_085783</name>
</gene>
<keyword evidence="3" id="KW-1185">Reference proteome</keyword>
<sequence>MRVRQPAPHTSSIKRLGRAGRGGNSDVITDTMSNKARQRDAPAIPDNTTPRPLTILSLCHSPLHPPPPLHPLSHPLPSSIQPPFKSPSISAIPGHSTLSTIHATLPFTNPTASTTLSSSTTTTTTTTTSSSTSSPHQ</sequence>
<reference evidence="2 3" key="1">
    <citation type="submission" date="2019-05" db="EMBL/GenBank/DDBJ databases">
        <title>Another draft genome of Portunus trituberculatus and its Hox gene families provides insights of decapod evolution.</title>
        <authorList>
            <person name="Jeong J.-H."/>
            <person name="Song I."/>
            <person name="Kim S."/>
            <person name="Choi T."/>
            <person name="Kim D."/>
            <person name="Ryu S."/>
            <person name="Kim W."/>
        </authorList>
    </citation>
    <scope>NUCLEOTIDE SEQUENCE [LARGE SCALE GENOMIC DNA]</scope>
    <source>
        <tissue evidence="2">Muscle</tissue>
    </source>
</reference>
<dbReference type="EMBL" id="VSRR010085515">
    <property type="protein sequence ID" value="MPC90783.1"/>
    <property type="molecule type" value="Genomic_DNA"/>
</dbReference>
<feature type="region of interest" description="Disordered" evidence="1">
    <location>
        <begin position="1"/>
        <end position="91"/>
    </location>
</feature>
<proteinExistence type="predicted"/>
<organism evidence="2 3">
    <name type="scientific">Portunus trituberculatus</name>
    <name type="common">Swimming crab</name>
    <name type="synonym">Neptunus trituberculatus</name>
    <dbReference type="NCBI Taxonomy" id="210409"/>
    <lineage>
        <taxon>Eukaryota</taxon>
        <taxon>Metazoa</taxon>
        <taxon>Ecdysozoa</taxon>
        <taxon>Arthropoda</taxon>
        <taxon>Crustacea</taxon>
        <taxon>Multicrustacea</taxon>
        <taxon>Malacostraca</taxon>
        <taxon>Eumalacostraca</taxon>
        <taxon>Eucarida</taxon>
        <taxon>Decapoda</taxon>
        <taxon>Pleocyemata</taxon>
        <taxon>Brachyura</taxon>
        <taxon>Eubrachyura</taxon>
        <taxon>Portunoidea</taxon>
        <taxon>Portunidae</taxon>
        <taxon>Portuninae</taxon>
        <taxon>Portunus</taxon>
    </lineage>
</organism>
<dbReference type="AlphaFoldDB" id="A0A5B7J8H7"/>
<evidence type="ECO:0000313" key="2">
    <source>
        <dbReference type="EMBL" id="MPC90783.1"/>
    </source>
</evidence>
<accession>A0A5B7J8H7</accession>
<evidence type="ECO:0000256" key="1">
    <source>
        <dbReference type="SAM" id="MobiDB-lite"/>
    </source>
</evidence>
<evidence type="ECO:0000313" key="3">
    <source>
        <dbReference type="Proteomes" id="UP000324222"/>
    </source>
</evidence>
<dbReference type="Proteomes" id="UP000324222">
    <property type="component" value="Unassembled WGS sequence"/>
</dbReference>